<feature type="signal peptide" evidence="1">
    <location>
        <begin position="1"/>
        <end position="27"/>
    </location>
</feature>
<gene>
    <name evidence="2" type="ORF">EJ05DRAFT_5971</name>
</gene>
<dbReference type="AlphaFoldDB" id="A0A6A6WJF7"/>
<proteinExistence type="predicted"/>
<evidence type="ECO:0000313" key="3">
    <source>
        <dbReference type="Proteomes" id="UP000799437"/>
    </source>
</evidence>
<dbReference type="RefSeq" id="XP_033605010.1">
    <property type="nucleotide sequence ID" value="XM_033749789.1"/>
</dbReference>
<accession>A0A6A6WJF7</accession>
<sequence>MSSRFHNSLIQFLGLFSFCCFPSYPSSYPSFVDNNQKSVYYYCLLTHLTRTCDAYVYMLLPVAVRACVRGIIRLLLLLLPPACSYCSYYSCCYSPGQGCQYDVSQLGRRRQVLQLDTRAG</sequence>
<reference evidence="2" key="1">
    <citation type="journal article" date="2020" name="Stud. Mycol.">
        <title>101 Dothideomycetes genomes: a test case for predicting lifestyles and emergence of pathogens.</title>
        <authorList>
            <person name="Haridas S."/>
            <person name="Albert R."/>
            <person name="Binder M."/>
            <person name="Bloem J."/>
            <person name="Labutti K."/>
            <person name="Salamov A."/>
            <person name="Andreopoulos B."/>
            <person name="Baker S."/>
            <person name="Barry K."/>
            <person name="Bills G."/>
            <person name="Bluhm B."/>
            <person name="Cannon C."/>
            <person name="Castanera R."/>
            <person name="Culley D."/>
            <person name="Daum C."/>
            <person name="Ezra D."/>
            <person name="Gonzalez J."/>
            <person name="Henrissat B."/>
            <person name="Kuo A."/>
            <person name="Liang C."/>
            <person name="Lipzen A."/>
            <person name="Lutzoni F."/>
            <person name="Magnuson J."/>
            <person name="Mondo S."/>
            <person name="Nolan M."/>
            <person name="Ohm R."/>
            <person name="Pangilinan J."/>
            <person name="Park H.-J."/>
            <person name="Ramirez L."/>
            <person name="Alfaro M."/>
            <person name="Sun H."/>
            <person name="Tritt A."/>
            <person name="Yoshinaga Y."/>
            <person name="Zwiers L.-H."/>
            <person name="Turgeon B."/>
            <person name="Goodwin S."/>
            <person name="Spatafora J."/>
            <person name="Crous P."/>
            <person name="Grigoriev I."/>
        </authorList>
    </citation>
    <scope>NUCLEOTIDE SEQUENCE</scope>
    <source>
        <strain evidence="2">CBS 121739</strain>
    </source>
</reference>
<evidence type="ECO:0000313" key="2">
    <source>
        <dbReference type="EMBL" id="KAF2762559.1"/>
    </source>
</evidence>
<dbReference type="Proteomes" id="UP000799437">
    <property type="component" value="Unassembled WGS sequence"/>
</dbReference>
<keyword evidence="1" id="KW-0732">Signal</keyword>
<evidence type="ECO:0000256" key="1">
    <source>
        <dbReference type="SAM" id="SignalP"/>
    </source>
</evidence>
<organism evidence="2 3">
    <name type="scientific">Pseudovirgaria hyperparasitica</name>
    <dbReference type="NCBI Taxonomy" id="470096"/>
    <lineage>
        <taxon>Eukaryota</taxon>
        <taxon>Fungi</taxon>
        <taxon>Dikarya</taxon>
        <taxon>Ascomycota</taxon>
        <taxon>Pezizomycotina</taxon>
        <taxon>Dothideomycetes</taxon>
        <taxon>Dothideomycetes incertae sedis</taxon>
        <taxon>Acrospermales</taxon>
        <taxon>Acrospermaceae</taxon>
        <taxon>Pseudovirgaria</taxon>
    </lineage>
</organism>
<dbReference type="GeneID" id="54490843"/>
<feature type="chain" id="PRO_5025403056" description="Secreted protein" evidence="1">
    <location>
        <begin position="28"/>
        <end position="120"/>
    </location>
</feature>
<evidence type="ECO:0008006" key="4">
    <source>
        <dbReference type="Google" id="ProtNLM"/>
    </source>
</evidence>
<name>A0A6A6WJF7_9PEZI</name>
<keyword evidence="3" id="KW-1185">Reference proteome</keyword>
<protein>
    <recommendedName>
        <fullName evidence="4">Secreted protein</fullName>
    </recommendedName>
</protein>
<dbReference type="EMBL" id="ML996565">
    <property type="protein sequence ID" value="KAF2762559.1"/>
    <property type="molecule type" value="Genomic_DNA"/>
</dbReference>